<keyword evidence="4" id="KW-1185">Reference proteome</keyword>
<dbReference type="SUPFAM" id="SSF82771">
    <property type="entry name" value="GIY-YIG endonuclease"/>
    <property type="match status" value="1"/>
</dbReference>
<reference evidence="3 4" key="1">
    <citation type="submission" date="2015-11" db="EMBL/GenBank/DDBJ databases">
        <title>Genomic analysis of 38 Legionella species identifies large and diverse effector repertoires.</title>
        <authorList>
            <person name="Burstein D."/>
            <person name="Amaro F."/>
            <person name="Zusman T."/>
            <person name="Lifshitz Z."/>
            <person name="Cohen O."/>
            <person name="Gilbert J.A."/>
            <person name="Pupko T."/>
            <person name="Shuman H.A."/>
            <person name="Segal G."/>
        </authorList>
    </citation>
    <scope>NUCLEOTIDE SEQUENCE [LARGE SCALE GENOMIC DNA]</scope>
    <source>
        <strain evidence="3 4">ATCC 49655</strain>
    </source>
</reference>
<dbReference type="OrthoDB" id="9807770at2"/>
<comment type="caution">
    <text evidence="3">The sequence shown here is derived from an EMBL/GenBank/DDBJ whole genome shotgun (WGS) entry which is preliminary data.</text>
</comment>
<dbReference type="PATRIC" id="fig|1122169.6.peg.2823"/>
<dbReference type="SMART" id="SM00465">
    <property type="entry name" value="GIYc"/>
    <property type="match status" value="1"/>
</dbReference>
<evidence type="ECO:0000313" key="4">
    <source>
        <dbReference type="Proteomes" id="UP000054600"/>
    </source>
</evidence>
<comment type="similarity">
    <text evidence="1">Belongs to the UPF0213 family.</text>
</comment>
<dbReference type="PROSITE" id="PS50164">
    <property type="entry name" value="GIY_YIG"/>
    <property type="match status" value="1"/>
</dbReference>
<evidence type="ECO:0000256" key="1">
    <source>
        <dbReference type="ARBA" id="ARBA00007435"/>
    </source>
</evidence>
<sequence>MNSFYTYIMASKRNGTLYVGSTSDLIKRVWEHKNKVIPESFTAQYNVHMLVYYELHEHYMEAAHREQRFKNWRRKWKLNLIEHVNPKWNDLYEEICR</sequence>
<dbReference type="Gene3D" id="3.40.1440.10">
    <property type="entry name" value="GIY-YIG endonuclease"/>
    <property type="match status" value="1"/>
</dbReference>
<name>A0A0W0YLZ8_9GAMM</name>
<dbReference type="GO" id="GO:0004519">
    <property type="term" value="F:endonuclease activity"/>
    <property type="evidence" value="ECO:0007669"/>
    <property type="project" value="UniProtKB-KW"/>
</dbReference>
<evidence type="ECO:0000259" key="2">
    <source>
        <dbReference type="PROSITE" id="PS50164"/>
    </source>
</evidence>
<keyword evidence="3" id="KW-0255">Endonuclease</keyword>
<dbReference type="InterPro" id="IPR000305">
    <property type="entry name" value="GIY-YIG_endonuc"/>
</dbReference>
<dbReference type="RefSeq" id="WP_018576147.1">
    <property type="nucleotide sequence ID" value="NZ_KB892382.1"/>
</dbReference>
<accession>A0A0W0YLZ8</accession>
<protein>
    <submittedName>
        <fullName evidence="3">Putative endonuclease</fullName>
    </submittedName>
</protein>
<dbReference type="EMBL" id="LNYW01000066">
    <property type="protein sequence ID" value="KTD57614.1"/>
    <property type="molecule type" value="Genomic_DNA"/>
</dbReference>
<dbReference type="Pfam" id="PF01541">
    <property type="entry name" value="GIY-YIG"/>
    <property type="match status" value="1"/>
</dbReference>
<dbReference type="PANTHER" id="PTHR34477">
    <property type="entry name" value="UPF0213 PROTEIN YHBQ"/>
    <property type="match status" value="1"/>
</dbReference>
<dbReference type="CDD" id="cd10448">
    <property type="entry name" value="GIY-YIG_unchar_3"/>
    <property type="match status" value="1"/>
</dbReference>
<feature type="domain" description="GIY-YIG" evidence="2">
    <location>
        <begin position="2"/>
        <end position="80"/>
    </location>
</feature>
<dbReference type="Proteomes" id="UP000054600">
    <property type="component" value="Unassembled WGS sequence"/>
</dbReference>
<evidence type="ECO:0000313" key="3">
    <source>
        <dbReference type="EMBL" id="KTD57614.1"/>
    </source>
</evidence>
<dbReference type="AlphaFoldDB" id="A0A0W0YLZ8"/>
<keyword evidence="3" id="KW-0378">Hydrolase</keyword>
<organism evidence="3 4">
    <name type="scientific">Legionella shakespearei DSM 23087</name>
    <dbReference type="NCBI Taxonomy" id="1122169"/>
    <lineage>
        <taxon>Bacteria</taxon>
        <taxon>Pseudomonadati</taxon>
        <taxon>Pseudomonadota</taxon>
        <taxon>Gammaproteobacteria</taxon>
        <taxon>Legionellales</taxon>
        <taxon>Legionellaceae</taxon>
        <taxon>Legionella</taxon>
    </lineage>
</organism>
<dbReference type="InterPro" id="IPR050190">
    <property type="entry name" value="UPF0213_domain"/>
</dbReference>
<keyword evidence="3" id="KW-0540">Nuclease</keyword>
<proteinExistence type="inferred from homology"/>
<gene>
    <name evidence="3" type="ORF">Lsha_2455</name>
</gene>
<dbReference type="PANTHER" id="PTHR34477:SF5">
    <property type="entry name" value="BSL5627 PROTEIN"/>
    <property type="match status" value="1"/>
</dbReference>
<dbReference type="InterPro" id="IPR035901">
    <property type="entry name" value="GIY-YIG_endonuc_sf"/>
</dbReference>
<dbReference type="eggNOG" id="COG2827">
    <property type="taxonomic scope" value="Bacteria"/>
</dbReference>